<dbReference type="RefSeq" id="WP_073257200.1">
    <property type="nucleotide sequence ID" value="NZ_FQZQ01000045.1"/>
</dbReference>
<evidence type="ECO:0000256" key="2">
    <source>
        <dbReference type="ARBA" id="ARBA00022691"/>
    </source>
</evidence>
<keyword evidence="5" id="KW-0411">Iron-sulfur</keyword>
<dbReference type="Pfam" id="PF04055">
    <property type="entry name" value="Radical_SAM"/>
    <property type="match status" value="1"/>
</dbReference>
<evidence type="ECO:0000256" key="6">
    <source>
        <dbReference type="ARBA" id="ARBA00023601"/>
    </source>
</evidence>
<protein>
    <submittedName>
        <fullName evidence="8">His-Xaa-Ser system radical SAM maturase HxsB</fullName>
    </submittedName>
</protein>
<evidence type="ECO:0000256" key="1">
    <source>
        <dbReference type="ARBA" id="ARBA00001966"/>
    </source>
</evidence>
<gene>
    <name evidence="8" type="ORF">SAMN05444000_14510</name>
</gene>
<dbReference type="InterPro" id="IPR058240">
    <property type="entry name" value="rSAM_sf"/>
</dbReference>
<organism evidence="8 9">
    <name type="scientific">Shimia gijangensis</name>
    <dbReference type="NCBI Taxonomy" id="1470563"/>
    <lineage>
        <taxon>Bacteria</taxon>
        <taxon>Pseudomonadati</taxon>
        <taxon>Pseudomonadota</taxon>
        <taxon>Alphaproteobacteria</taxon>
        <taxon>Rhodobacterales</taxon>
        <taxon>Roseobacteraceae</taxon>
    </lineage>
</organism>
<name>A0A1M6TUD4_9RHOB</name>
<evidence type="ECO:0000256" key="5">
    <source>
        <dbReference type="ARBA" id="ARBA00023014"/>
    </source>
</evidence>
<reference evidence="9" key="1">
    <citation type="submission" date="2016-11" db="EMBL/GenBank/DDBJ databases">
        <authorList>
            <person name="Varghese N."/>
            <person name="Submissions S."/>
        </authorList>
    </citation>
    <scope>NUCLEOTIDE SEQUENCE [LARGE SCALE GENOMIC DNA]</scope>
    <source>
        <strain evidence="9">DSM 100564</strain>
    </source>
</reference>
<evidence type="ECO:0000256" key="4">
    <source>
        <dbReference type="ARBA" id="ARBA00023004"/>
    </source>
</evidence>
<evidence type="ECO:0000256" key="3">
    <source>
        <dbReference type="ARBA" id="ARBA00022723"/>
    </source>
</evidence>
<dbReference type="CDD" id="cd01335">
    <property type="entry name" value="Radical_SAM"/>
    <property type="match status" value="1"/>
</dbReference>
<dbReference type="STRING" id="1470563.SAMN05444000_14510"/>
<keyword evidence="3" id="KW-0479">Metal-binding</keyword>
<sequence length="469" mass="54206">MKIWPLQFRSIDSSHMVFTDDTGKFFKASTKFLERYATENLSVDDTIFLQQNGHAFLNFDDFQFVGFASRWINRVSPVGDLKYVILVPTLRCDLKCDYCQVSRVAKKARGFDWSEATLRQVISFLSNLSPTEVKIEFQGGEPLLRLDILKTIRSFCRQRFKQAEFVVCTNLQEVSDEAWEFLSADDTQISTSFDGTNHHHQKRRTISDTQQESFEENLGLALARFGSEKVSALPTIDPLDPPEPSELISNYASKGFRTIFLRKVNFQGFARKKYSFEGADRHWEAFYRQFIEELITYNMTADKPVEEFYLSHILRRIVRSGHHNHVDLRNPNWLGKDYVVIDHDGKLYPTDEARMISRVGQIDLSVGDLENGLDAETLHSLNSEASNFDDPDCVHCVYKPYCGPDVVDDLSRYGRIDLPRHETDHCQRHMFLFDLAFELIFSENLAVQKSLANWLDISEFNQRLAPVLS</sequence>
<dbReference type="GO" id="GO:0046872">
    <property type="term" value="F:metal ion binding"/>
    <property type="evidence" value="ECO:0007669"/>
    <property type="project" value="UniProtKB-KW"/>
</dbReference>
<dbReference type="SUPFAM" id="SSF102114">
    <property type="entry name" value="Radical SAM enzymes"/>
    <property type="match status" value="1"/>
</dbReference>
<dbReference type="PANTHER" id="PTHR43273:SF3">
    <property type="entry name" value="ANAEROBIC SULFATASE-MATURATING ENZYME HOMOLOG ASLB-RELATED"/>
    <property type="match status" value="1"/>
</dbReference>
<dbReference type="InterPro" id="IPR024023">
    <property type="entry name" value="rSAM_paired_HxsB"/>
</dbReference>
<dbReference type="PANTHER" id="PTHR43273">
    <property type="entry name" value="ANAEROBIC SULFATASE-MATURATING ENZYME HOMOLOG ASLB-RELATED"/>
    <property type="match status" value="1"/>
</dbReference>
<evidence type="ECO:0000313" key="9">
    <source>
        <dbReference type="Proteomes" id="UP000183982"/>
    </source>
</evidence>
<accession>A0A1M6TUD4</accession>
<comment type="similarity">
    <text evidence="6">Belongs to the radical SAM superfamily. Anaerobic sulfatase-maturating enzyme family.</text>
</comment>
<dbReference type="GO" id="GO:0016491">
    <property type="term" value="F:oxidoreductase activity"/>
    <property type="evidence" value="ECO:0007669"/>
    <property type="project" value="InterPro"/>
</dbReference>
<dbReference type="EMBL" id="FQZQ01000045">
    <property type="protein sequence ID" value="SHK60602.1"/>
    <property type="molecule type" value="Genomic_DNA"/>
</dbReference>
<dbReference type="SFLD" id="SFLDS00029">
    <property type="entry name" value="Radical_SAM"/>
    <property type="match status" value="1"/>
</dbReference>
<dbReference type="InterPro" id="IPR013785">
    <property type="entry name" value="Aldolase_TIM"/>
</dbReference>
<dbReference type="Gene3D" id="3.20.20.70">
    <property type="entry name" value="Aldolase class I"/>
    <property type="match status" value="1"/>
</dbReference>
<keyword evidence="9" id="KW-1185">Reference proteome</keyword>
<dbReference type="NCBIfam" id="TIGR03978">
    <property type="entry name" value="rSAM_paired_1"/>
    <property type="match status" value="1"/>
</dbReference>
<dbReference type="GO" id="GO:0051536">
    <property type="term" value="F:iron-sulfur cluster binding"/>
    <property type="evidence" value="ECO:0007669"/>
    <property type="project" value="UniProtKB-KW"/>
</dbReference>
<dbReference type="SFLD" id="SFLDG01384">
    <property type="entry name" value="thioether_bond_formation_requi"/>
    <property type="match status" value="1"/>
</dbReference>
<feature type="domain" description="Radical SAM core" evidence="7">
    <location>
        <begin position="87"/>
        <end position="205"/>
    </location>
</feature>
<comment type="cofactor">
    <cofactor evidence="1">
        <name>[4Fe-4S] cluster</name>
        <dbReference type="ChEBI" id="CHEBI:49883"/>
    </cofactor>
</comment>
<dbReference type="InterPro" id="IPR007197">
    <property type="entry name" value="rSAM"/>
</dbReference>
<dbReference type="AlphaFoldDB" id="A0A1M6TUD4"/>
<dbReference type="InterPro" id="IPR023867">
    <property type="entry name" value="Sulphatase_maturase_rSAM"/>
</dbReference>
<proteinExistence type="inferred from homology"/>
<keyword evidence="2" id="KW-0949">S-adenosyl-L-methionine</keyword>
<evidence type="ECO:0000259" key="7">
    <source>
        <dbReference type="Pfam" id="PF04055"/>
    </source>
</evidence>
<dbReference type="SFLD" id="SFLDG01067">
    <property type="entry name" value="SPASM/twitch_domain_containing"/>
    <property type="match status" value="1"/>
</dbReference>
<dbReference type="Proteomes" id="UP000183982">
    <property type="component" value="Unassembled WGS sequence"/>
</dbReference>
<keyword evidence="4" id="KW-0408">Iron</keyword>
<dbReference type="SFLD" id="SFLDG01386">
    <property type="entry name" value="main_SPASM_domain-containing"/>
    <property type="match status" value="1"/>
</dbReference>
<dbReference type="OrthoDB" id="9782387at2"/>
<evidence type="ECO:0000313" key="8">
    <source>
        <dbReference type="EMBL" id="SHK60602.1"/>
    </source>
</evidence>